<comment type="caution">
    <text evidence="1">The sequence shown here is derived from an EMBL/GenBank/DDBJ whole genome shotgun (WGS) entry which is preliminary data.</text>
</comment>
<evidence type="ECO:0000313" key="1">
    <source>
        <dbReference type="EMBL" id="GBF33865.1"/>
    </source>
</evidence>
<protein>
    <submittedName>
        <fullName evidence="1">Uncharacterized protein</fullName>
    </submittedName>
</protein>
<gene>
    <name evidence="1" type="ORF">DCCM_2976</name>
</gene>
<dbReference type="EMBL" id="BFAV01000122">
    <property type="protein sequence ID" value="GBF33865.1"/>
    <property type="molecule type" value="Genomic_DNA"/>
</dbReference>
<sequence>MGIKERWLEYPSDTDEVVRGVFDVNRPSLLEEDGEITSERITINDSSSDKAYPSVTVRADGRIDTFFLKLVGIDDLEFNRCSQSASYFDKIMEGKIYGWKRPENDCEDQ</sequence>
<organism evidence="1 2">
    <name type="scientific">Desulfocucumis palustris</name>
    <dbReference type="NCBI Taxonomy" id="1898651"/>
    <lineage>
        <taxon>Bacteria</taxon>
        <taxon>Bacillati</taxon>
        <taxon>Bacillota</taxon>
        <taxon>Clostridia</taxon>
        <taxon>Eubacteriales</taxon>
        <taxon>Desulfocucumaceae</taxon>
        <taxon>Desulfocucumis</taxon>
    </lineage>
</organism>
<dbReference type="AlphaFoldDB" id="A0A2L2XCA7"/>
<name>A0A2L2XCA7_9FIRM</name>
<evidence type="ECO:0000313" key="2">
    <source>
        <dbReference type="Proteomes" id="UP000239549"/>
    </source>
</evidence>
<accession>A0A2L2XCA7</accession>
<keyword evidence="2" id="KW-1185">Reference proteome</keyword>
<dbReference type="Proteomes" id="UP000239549">
    <property type="component" value="Unassembled WGS sequence"/>
</dbReference>
<proteinExistence type="predicted"/>
<reference evidence="2" key="1">
    <citation type="submission" date="2018-02" db="EMBL/GenBank/DDBJ databases">
        <title>Genome sequence of Desulfocucumis palustris strain NAW-5.</title>
        <authorList>
            <person name="Watanabe M."/>
            <person name="Kojima H."/>
            <person name="Fukui M."/>
        </authorList>
    </citation>
    <scope>NUCLEOTIDE SEQUENCE [LARGE SCALE GENOMIC DNA]</scope>
    <source>
        <strain evidence="2">NAW-5</strain>
    </source>
</reference>